<evidence type="ECO:0000313" key="2">
    <source>
        <dbReference type="EMBL" id="AAX84828.1"/>
    </source>
</evidence>
<feature type="domain" description="Vitellogenin" evidence="1">
    <location>
        <begin position="2"/>
        <end position="57"/>
    </location>
</feature>
<feature type="non-terminal residue" evidence="2">
    <location>
        <position position="57"/>
    </location>
</feature>
<dbReference type="Gene3D" id="1.25.10.20">
    <property type="entry name" value="Vitellinogen, superhelical"/>
    <property type="match status" value="1"/>
</dbReference>
<organism evidence="2">
    <name type="scientific">Bufo gargarizans</name>
    <name type="common">Asian toad</name>
    <name type="synonym">Bufo bufo gargarizans</name>
    <dbReference type="NCBI Taxonomy" id="30331"/>
    <lineage>
        <taxon>Eukaryota</taxon>
        <taxon>Metazoa</taxon>
        <taxon>Chordata</taxon>
        <taxon>Craniata</taxon>
        <taxon>Vertebrata</taxon>
        <taxon>Euteleostomi</taxon>
        <taxon>Amphibia</taxon>
        <taxon>Batrachia</taxon>
        <taxon>Anura</taxon>
        <taxon>Neobatrachia</taxon>
        <taxon>Hyloidea</taxon>
        <taxon>Bufonidae</taxon>
        <taxon>Bufo</taxon>
    </lineage>
</organism>
<dbReference type="InterPro" id="IPR001747">
    <property type="entry name" value="Vitellogenin_N"/>
</dbReference>
<sequence>AAEAANKAHTEELSIAMKAIGNAGQVSSIKRLMKFLPGFSSTASQLPVRAQTDAVMA</sequence>
<evidence type="ECO:0000259" key="1">
    <source>
        <dbReference type="Pfam" id="PF01347"/>
    </source>
</evidence>
<protein>
    <submittedName>
        <fullName evidence="2">Vitellogenin</fullName>
    </submittedName>
</protein>
<accession>Q52QW1</accession>
<feature type="non-terminal residue" evidence="2">
    <location>
        <position position="1"/>
    </location>
</feature>
<dbReference type="EMBL" id="AY973636">
    <property type="protein sequence ID" value="AAX84828.1"/>
    <property type="molecule type" value="mRNA"/>
</dbReference>
<name>Q52QW1_BUFGR</name>
<dbReference type="GO" id="GO:0005319">
    <property type="term" value="F:lipid transporter activity"/>
    <property type="evidence" value="ECO:0007669"/>
    <property type="project" value="InterPro"/>
</dbReference>
<dbReference type="AlphaFoldDB" id="Q52QW1"/>
<dbReference type="InterPro" id="IPR011030">
    <property type="entry name" value="Lipovitellin_superhlx_dom"/>
</dbReference>
<reference evidence="2" key="1">
    <citation type="submission" date="2005-03" db="EMBL/GenBank/DDBJ databases">
        <title>The study of Bufo bufo gargarizans primary hepatocytes model for screening endocrine disrupting chemicals.</title>
        <authorList>
            <person name="Li J."/>
            <person name="Song F.Y."/>
            <person name="Si J.L."/>
            <person name="Zhan H.D."/>
        </authorList>
    </citation>
    <scope>NUCLEOTIDE SEQUENCE</scope>
</reference>
<proteinExistence type="evidence at transcript level"/>
<dbReference type="SUPFAM" id="SSF48431">
    <property type="entry name" value="Lipovitellin-phosvitin complex, superhelical domain"/>
    <property type="match status" value="1"/>
</dbReference>
<dbReference type="Pfam" id="PF01347">
    <property type="entry name" value="Vitellogenin_N"/>
    <property type="match status" value="1"/>
</dbReference>